<evidence type="ECO:0000256" key="2">
    <source>
        <dbReference type="SAM" id="Phobius"/>
    </source>
</evidence>
<dbReference type="Pfam" id="PF09851">
    <property type="entry name" value="SHOCT"/>
    <property type="match status" value="1"/>
</dbReference>
<keyword evidence="2" id="KW-0812">Transmembrane</keyword>
<protein>
    <submittedName>
        <fullName evidence="4">Putative membrane protein (DUF2078)</fullName>
    </submittedName>
</protein>
<dbReference type="STRING" id="1238425.J07HQW2_00138"/>
<gene>
    <name evidence="4" type="ORF">J07HQW2_00138</name>
</gene>
<evidence type="ECO:0000313" key="4">
    <source>
        <dbReference type="EMBL" id="ERG93705.1"/>
    </source>
</evidence>
<reference evidence="4 5" key="1">
    <citation type="journal article" date="2013" name="PLoS ONE">
        <title>Assembly-driven community genomics of a hypersaline microbial ecosystem.</title>
        <authorList>
            <person name="Podell S."/>
            <person name="Ugalde J.A."/>
            <person name="Narasingarao P."/>
            <person name="Banfield J.F."/>
            <person name="Heidelberg K.B."/>
            <person name="Allen E.E."/>
        </authorList>
    </citation>
    <scope>NUCLEOTIDE SEQUENCE [LARGE SCALE GENOMIC DNA]</scope>
    <source>
        <strain evidence="5">J07HQW2</strain>
    </source>
</reference>
<feature type="domain" description="SHOCT" evidence="3">
    <location>
        <begin position="122"/>
        <end position="148"/>
    </location>
</feature>
<dbReference type="HOGENOM" id="CLU_1551806_0_0_2"/>
<dbReference type="RefSeq" id="WP_021053199.1">
    <property type="nucleotide sequence ID" value="NZ_KE356561.1"/>
</dbReference>
<evidence type="ECO:0000259" key="3">
    <source>
        <dbReference type="Pfam" id="PF09851"/>
    </source>
</evidence>
<dbReference type="EMBL" id="KE356561">
    <property type="protein sequence ID" value="ERG93705.1"/>
    <property type="molecule type" value="Genomic_DNA"/>
</dbReference>
<feature type="transmembrane region" description="Helical" evidence="2">
    <location>
        <begin position="82"/>
        <end position="103"/>
    </location>
</feature>
<dbReference type="Proteomes" id="UP000030710">
    <property type="component" value="Unassembled WGS sequence"/>
</dbReference>
<evidence type="ECO:0000256" key="1">
    <source>
        <dbReference type="SAM" id="MobiDB-lite"/>
    </source>
</evidence>
<accession>U1NA52</accession>
<name>U1NA52_9EURY</name>
<sequence length="155" mass="16566">MDNTVVQRLGSLSGQQTLALTLAGGIAIGTLLFMTTTLFIEPLIELFQTRGPPVGAGPPPEANAPANAGPHRAAAHRGPLSSLLLAISGLIGTVVVASLMIIYQTTTFATNVNTDETQSDDDPLMTLRKRYASGEIDDDEFKRRVNRISDMERDS</sequence>
<keyword evidence="2" id="KW-1133">Transmembrane helix</keyword>
<evidence type="ECO:0000313" key="5">
    <source>
        <dbReference type="Proteomes" id="UP000030710"/>
    </source>
</evidence>
<feature type="compositionally biased region" description="Low complexity" evidence="1">
    <location>
        <begin position="63"/>
        <end position="73"/>
    </location>
</feature>
<proteinExistence type="predicted"/>
<organism evidence="4 5">
    <name type="scientific">Haloquadratum walsbyi J07HQW2</name>
    <dbReference type="NCBI Taxonomy" id="1238425"/>
    <lineage>
        <taxon>Archaea</taxon>
        <taxon>Methanobacteriati</taxon>
        <taxon>Methanobacteriota</taxon>
        <taxon>Stenosarchaea group</taxon>
        <taxon>Halobacteria</taxon>
        <taxon>Halobacteriales</taxon>
        <taxon>Haloferacaceae</taxon>
        <taxon>Haloquadratum</taxon>
    </lineage>
</organism>
<dbReference type="eggNOG" id="arCOG03911">
    <property type="taxonomic scope" value="Archaea"/>
</dbReference>
<dbReference type="AlphaFoldDB" id="U1NA52"/>
<feature type="transmembrane region" description="Helical" evidence="2">
    <location>
        <begin position="20"/>
        <end position="40"/>
    </location>
</feature>
<keyword evidence="2" id="KW-0472">Membrane</keyword>
<dbReference type="InterPro" id="IPR018649">
    <property type="entry name" value="SHOCT"/>
</dbReference>
<feature type="region of interest" description="Disordered" evidence="1">
    <location>
        <begin position="51"/>
        <end position="73"/>
    </location>
</feature>